<protein>
    <recommendedName>
        <fullName evidence="3">Reverse transcriptase zinc-binding domain-containing protein</fullName>
    </recommendedName>
</protein>
<reference evidence="1" key="1">
    <citation type="journal article" date="2021" name="Nat. Commun.">
        <title>Genomic analyses provide insights into spinach domestication and the genetic basis of agronomic traits.</title>
        <authorList>
            <person name="Cai X."/>
            <person name="Sun X."/>
            <person name="Xu C."/>
            <person name="Sun H."/>
            <person name="Wang X."/>
            <person name="Ge C."/>
            <person name="Zhang Z."/>
            <person name="Wang Q."/>
            <person name="Fei Z."/>
            <person name="Jiao C."/>
            <person name="Wang Q."/>
        </authorList>
    </citation>
    <scope>NUCLEOTIDE SEQUENCE [LARGE SCALE GENOMIC DNA]</scope>
    <source>
        <strain evidence="1">cv. Varoflay</strain>
    </source>
</reference>
<organism evidence="1 2">
    <name type="scientific">Spinacia oleracea</name>
    <name type="common">Spinach</name>
    <dbReference type="NCBI Taxonomy" id="3562"/>
    <lineage>
        <taxon>Eukaryota</taxon>
        <taxon>Viridiplantae</taxon>
        <taxon>Streptophyta</taxon>
        <taxon>Embryophyta</taxon>
        <taxon>Tracheophyta</taxon>
        <taxon>Spermatophyta</taxon>
        <taxon>Magnoliopsida</taxon>
        <taxon>eudicotyledons</taxon>
        <taxon>Gunneridae</taxon>
        <taxon>Pentapetalae</taxon>
        <taxon>Caryophyllales</taxon>
        <taxon>Chenopodiaceae</taxon>
        <taxon>Chenopodioideae</taxon>
        <taxon>Anserineae</taxon>
        <taxon>Spinacia</taxon>
    </lineage>
</organism>
<dbReference type="GeneID" id="130467398"/>
<evidence type="ECO:0008006" key="3">
    <source>
        <dbReference type="Google" id="ProtNLM"/>
    </source>
</evidence>
<proteinExistence type="predicted"/>
<dbReference type="Proteomes" id="UP000813463">
    <property type="component" value="Chromosome 2"/>
</dbReference>
<gene>
    <name evidence="2" type="primary">LOC130467398</name>
</gene>
<accession>A0ABM3R8E7</accession>
<name>A0ABM3R8E7_SPIOL</name>
<evidence type="ECO:0000313" key="1">
    <source>
        <dbReference type="Proteomes" id="UP000813463"/>
    </source>
</evidence>
<keyword evidence="1" id="KW-1185">Reference proteome</keyword>
<reference evidence="2" key="2">
    <citation type="submission" date="2025-08" db="UniProtKB">
        <authorList>
            <consortium name="RefSeq"/>
        </authorList>
    </citation>
    <scope>IDENTIFICATION</scope>
    <source>
        <tissue evidence="2">Leaf</tissue>
    </source>
</reference>
<sequence length="206" mass="24304">MGLKDLTIFNDALLGRQAWRLIRYPNSLFGQVIKAKYYPHCVFLDSSLGYGDSYPWRSGRFVQSTAVDELRQVSDIIDKEKWEWDVETIEHHFNKRDRRCILAIPIICRHPRDKITWAYSKDGEYGVKTSYMLGKSCNFDSFHQAFVELRKMELSPKFFHFLWRLCTETLSVRDLLKRRHLTDAAGYPWCETDEETVGTQFLVVYG</sequence>
<dbReference type="RefSeq" id="XP_056691877.1">
    <property type="nucleotide sequence ID" value="XM_056835899.1"/>
</dbReference>
<evidence type="ECO:0000313" key="2">
    <source>
        <dbReference type="RefSeq" id="XP_056691877.1"/>
    </source>
</evidence>